<protein>
    <recommendedName>
        <fullName evidence="2">DUF4097 domain-containing protein</fullName>
    </recommendedName>
</protein>
<evidence type="ECO:0000313" key="3">
    <source>
        <dbReference type="EMBL" id="CAH9052973.1"/>
    </source>
</evidence>
<dbReference type="RefSeq" id="WP_262976152.1">
    <property type="nucleotide sequence ID" value="NZ_CAMAPB010000007.1"/>
</dbReference>
<organism evidence="3 4">
    <name type="scientific">Pseudoalteromonas haloplanktis</name>
    <name type="common">Alteromonas haloplanktis</name>
    <dbReference type="NCBI Taxonomy" id="228"/>
    <lineage>
        <taxon>Bacteria</taxon>
        <taxon>Pseudomonadati</taxon>
        <taxon>Pseudomonadota</taxon>
        <taxon>Gammaproteobacteria</taxon>
        <taxon>Alteromonadales</taxon>
        <taxon>Pseudoalteromonadaceae</taxon>
        <taxon>Pseudoalteromonas</taxon>
    </lineage>
</organism>
<dbReference type="EMBL" id="CAMAPB010000007">
    <property type="protein sequence ID" value="CAH9052973.1"/>
    <property type="molecule type" value="Genomic_DNA"/>
</dbReference>
<evidence type="ECO:0000259" key="2">
    <source>
        <dbReference type="Pfam" id="PF13349"/>
    </source>
</evidence>
<keyword evidence="4" id="KW-1185">Reference proteome</keyword>
<feature type="domain" description="DUF4097" evidence="2">
    <location>
        <begin position="33"/>
        <end position="307"/>
    </location>
</feature>
<gene>
    <name evidence="3" type="ORF">PSEHALCIP103_00729</name>
</gene>
<reference evidence="3" key="1">
    <citation type="submission" date="2022-07" db="EMBL/GenBank/DDBJ databases">
        <authorList>
            <person name="Criscuolo A."/>
        </authorList>
    </citation>
    <scope>NUCLEOTIDE SEQUENCE</scope>
    <source>
        <strain evidence="3">CIP103197</strain>
    </source>
</reference>
<feature type="signal peptide" evidence="1">
    <location>
        <begin position="1"/>
        <end position="17"/>
    </location>
</feature>
<proteinExistence type="predicted"/>
<dbReference type="InterPro" id="IPR025164">
    <property type="entry name" value="Toastrack_DUF4097"/>
</dbReference>
<evidence type="ECO:0000313" key="4">
    <source>
        <dbReference type="Proteomes" id="UP001152447"/>
    </source>
</evidence>
<sequence>MKAIILGIALLPMAVFAGEKIEQQIEVPNGGVIHIENQRGNVNIMGWEKNQFKVSGELDDKAQGYTLKTQGNKTQFIVKMPDLSNWDNNNNGSTLTIFMPQSSALEYVGVNASVTAKELKRGTEIDVVNGAITVNDLNGDIKLTSVNGDINAKNLSGKVQFETVNGAIDDQQSNGDVRFNAVNGNIKSNSTANDIRLENVNGDINLTFDAIKELQISTVNGEVEVRINRLLSDADVSFESVSGNAEFYFPADLSAQFEVQAHAGGKIDNQLTSDQVQKAKYGPASGIKFNANGTDASVEMNTISGTIGLKRQ</sequence>
<dbReference type="Proteomes" id="UP001152447">
    <property type="component" value="Unassembled WGS sequence"/>
</dbReference>
<dbReference type="Pfam" id="PF13349">
    <property type="entry name" value="DUF4097"/>
    <property type="match status" value="1"/>
</dbReference>
<feature type="chain" id="PRO_5040872343" description="DUF4097 domain-containing protein" evidence="1">
    <location>
        <begin position="18"/>
        <end position="312"/>
    </location>
</feature>
<accession>A0A9W4QTV5</accession>
<dbReference type="AlphaFoldDB" id="A0A9W4QTV5"/>
<keyword evidence="1" id="KW-0732">Signal</keyword>
<evidence type="ECO:0000256" key="1">
    <source>
        <dbReference type="SAM" id="SignalP"/>
    </source>
</evidence>
<comment type="caution">
    <text evidence="3">The sequence shown here is derived from an EMBL/GenBank/DDBJ whole genome shotgun (WGS) entry which is preliminary data.</text>
</comment>
<name>A0A9W4QTV5_PSEHA</name>